<dbReference type="Proteomes" id="UP000824533">
    <property type="component" value="Linkage Group LG12"/>
</dbReference>
<dbReference type="EMBL" id="CM034398">
    <property type="protein sequence ID" value="KAJ0176919.1"/>
    <property type="molecule type" value="Genomic_DNA"/>
</dbReference>
<accession>A0ACC1CZL8</accession>
<sequence length="535" mass="61023">MSLDPAELVEKEFLARQIPMNAIIDRGDSIIQQCYKNSVVFITGATGFLGKQLVEKLIRSCEVKKIYLLLRCKKGMTLEQRINLMLKQAVFETIHDKKPGFQNKLIPISGDISEPGLAMYAEDWKVLTKEVDVIFHLAATTRFDEELDRATLLNVRGTREVISFGKACKKLRTFVHVSTAFTHATRSRINCDVLEEFYPCAINPEHLIEIAEGKNDCGLRDQIPELMSDWPNTYTFTKAVAEELVRLSSGDLPISIIRPPVVGCTAYEPTPGWIDRNSVMGPNGVILGIGLGAIHVLLTKDIVLSTAPVDMVTNATIAVGWDTATRWNAGDRTPKIFTISSYKMGVTWTQGGNYMRTDIIERLSTPKAFWYTYMIDTGNWFVYWVLTWFLHYIPAYLVDGVLKITGIKIKGVPSVVKIYQKIYKMTVLYSYFLMNEWAIRDYKLMELFSKMSESDKLIYNYDISPIEHLKLIDVTCIGLRKFVLKDNLKGSIYARKKQKVLKVVNALFIALYIYVIWKAFCLLFNVVCYLFNLVY</sequence>
<comment type="caution">
    <text evidence="1">The sequence shown here is derived from an EMBL/GenBank/DDBJ whole genome shotgun (WGS) entry which is preliminary data.</text>
</comment>
<organism evidence="1 2">
    <name type="scientific">Dendrolimus kikuchii</name>
    <dbReference type="NCBI Taxonomy" id="765133"/>
    <lineage>
        <taxon>Eukaryota</taxon>
        <taxon>Metazoa</taxon>
        <taxon>Ecdysozoa</taxon>
        <taxon>Arthropoda</taxon>
        <taxon>Hexapoda</taxon>
        <taxon>Insecta</taxon>
        <taxon>Pterygota</taxon>
        <taxon>Neoptera</taxon>
        <taxon>Endopterygota</taxon>
        <taxon>Lepidoptera</taxon>
        <taxon>Glossata</taxon>
        <taxon>Ditrysia</taxon>
        <taxon>Bombycoidea</taxon>
        <taxon>Lasiocampidae</taxon>
        <taxon>Dendrolimus</taxon>
    </lineage>
</organism>
<reference evidence="1 2" key="1">
    <citation type="journal article" date="2021" name="Front. Genet.">
        <title>Chromosome-Level Genome Assembly Reveals Significant Gene Expansion in the Toll and IMD Signaling Pathways of Dendrolimus kikuchii.</title>
        <authorList>
            <person name="Zhou J."/>
            <person name="Wu P."/>
            <person name="Xiong Z."/>
            <person name="Liu N."/>
            <person name="Zhao N."/>
            <person name="Ji M."/>
            <person name="Qiu Y."/>
            <person name="Yang B."/>
        </authorList>
    </citation>
    <scope>NUCLEOTIDE SEQUENCE [LARGE SCALE GENOMIC DNA]</scope>
    <source>
        <strain evidence="1">Ann1</strain>
    </source>
</reference>
<proteinExistence type="predicted"/>
<name>A0ACC1CZL8_9NEOP</name>
<evidence type="ECO:0000313" key="1">
    <source>
        <dbReference type="EMBL" id="KAJ0176919.1"/>
    </source>
</evidence>
<keyword evidence="2" id="KW-1185">Reference proteome</keyword>
<gene>
    <name evidence="1" type="ORF">K1T71_006928</name>
</gene>
<protein>
    <submittedName>
        <fullName evidence="1">Uncharacterized protein</fullName>
    </submittedName>
</protein>
<evidence type="ECO:0000313" key="2">
    <source>
        <dbReference type="Proteomes" id="UP000824533"/>
    </source>
</evidence>